<dbReference type="PROSITE" id="PS01276">
    <property type="entry name" value="PEPTIDASE_U32"/>
    <property type="match status" value="1"/>
</dbReference>
<organism evidence="2 3">
    <name type="scientific">Eubacterium plexicaudatum ASF492</name>
    <dbReference type="NCBI Taxonomy" id="1235802"/>
    <lineage>
        <taxon>Bacteria</taxon>
        <taxon>Bacillati</taxon>
        <taxon>Bacillota</taxon>
        <taxon>Clostridia</taxon>
        <taxon>Eubacteriales</taxon>
        <taxon>Eubacteriaceae</taxon>
        <taxon>Eubacterium</taxon>
    </lineage>
</organism>
<sequence>MKNMADKCEKRKRQTCMQQDTGHCKIPELLAPAGSFEICKAVIFAGADAVYAGGSRFGARAYAENFTQEQLLSAIDFVHLHGKKLYLTVNTLLKETEIHTLYEYLLPYYIQGLDAVIVQDFGVMRLIKNRFADLPVHISTQMSIAGAYGCSYLQQLGASRIVAARELSLEEIREIRMRSDVEIECFVHGALCYCYSGQCLLSSMLGGRSGNRGRCAQPCRLPYTVTDEKGVAAGKACYPLSPKDLCTIDQIPQLAEAGITSFKIEGRMKSAAYAAGVTAVYRKYLDQYEEKGFVNVDRQDYERLLQAGNRSGFTSGYYTRQNGPDMITMSSPGHEKSKAADLCLPPEKKLPVKAEVCLKTGDPAKLTVSCSGFTVYTEHGVVQPAQKQPLSEDAIVTQLSKTGNTPFVMEQLAVRMEEAVFLPKQMLNELRRMALEQLTVQMLQQSRRTVPEQSDANNHTADLNSERTDAQITAADRYFTAVIEEAAQLDAVLEQHFIHRVYLDSSMYHHACFITQLTEHVDRIHRAGKQAYFILPPVFRSKTARFYEAQWQSIRSQADGFLVKTMDELGFLETMRMDKNCCVLDHSLYTYSNEAKAGYGAVGWNNDTIPTELNKKELFARKNTASELIIYGYLPLMTSAQCVKKTTAHCTQENGICYLKDRYAKKFPVRNVCGECYNTIYNAQPLSLIQLADEIEKLSPAAYRLWFTTESKQQVRRVCDCVCDSFLKRQTPDLTAVTGAYTNGHYKRGTE</sequence>
<name>N2B3Y2_9FIRM</name>
<evidence type="ECO:0000259" key="1">
    <source>
        <dbReference type="Pfam" id="PF12392"/>
    </source>
</evidence>
<accession>N2B3Y2</accession>
<dbReference type="HOGENOM" id="CLU_011540_4_1_9"/>
<dbReference type="AlphaFoldDB" id="N2B3Y2"/>
<keyword evidence="3" id="KW-1185">Reference proteome</keyword>
<gene>
    <name evidence="2" type="ORF">C823_00679</name>
</gene>
<dbReference type="InterPro" id="IPR020988">
    <property type="entry name" value="Pept_U32_collagenase"/>
</dbReference>
<dbReference type="PANTHER" id="PTHR30217">
    <property type="entry name" value="PEPTIDASE U32 FAMILY"/>
    <property type="match status" value="1"/>
</dbReference>
<dbReference type="PANTHER" id="PTHR30217:SF10">
    <property type="entry name" value="23S RRNA 5-HYDROXYCYTIDINE C2501 SYNTHASE"/>
    <property type="match status" value="1"/>
</dbReference>
<dbReference type="PATRIC" id="fig|1235802.3.peg.721"/>
<dbReference type="eggNOG" id="COG0826">
    <property type="taxonomic scope" value="Bacteria"/>
</dbReference>
<dbReference type="Proteomes" id="UP000012589">
    <property type="component" value="Unassembled WGS sequence"/>
</dbReference>
<evidence type="ECO:0000313" key="2">
    <source>
        <dbReference type="EMBL" id="EMZ36312.1"/>
    </source>
</evidence>
<evidence type="ECO:0000313" key="3">
    <source>
        <dbReference type="Proteomes" id="UP000012589"/>
    </source>
</evidence>
<feature type="domain" description="Peptidase U32 collagenase" evidence="1">
    <location>
        <begin position="341"/>
        <end position="441"/>
    </location>
</feature>
<dbReference type="InterPro" id="IPR001539">
    <property type="entry name" value="Peptidase_U32"/>
</dbReference>
<reference evidence="2 3" key="1">
    <citation type="journal article" date="2014" name="Genome Announc.">
        <title>Draft genome sequences of the altered schaedler flora, a defined bacterial community from gnotobiotic mice.</title>
        <authorList>
            <person name="Wannemuehler M.J."/>
            <person name="Overstreet A.M."/>
            <person name="Ward D.V."/>
            <person name="Phillips G.J."/>
        </authorList>
    </citation>
    <scope>NUCLEOTIDE SEQUENCE [LARGE SCALE GENOMIC DNA]</scope>
    <source>
        <strain evidence="2 3">ASF492</strain>
    </source>
</reference>
<dbReference type="EMBL" id="AQFT01000023">
    <property type="protein sequence ID" value="EMZ36312.1"/>
    <property type="molecule type" value="Genomic_DNA"/>
</dbReference>
<protein>
    <recommendedName>
        <fullName evidence="1">Peptidase U32 collagenase domain-containing protein</fullName>
    </recommendedName>
</protein>
<dbReference type="Pfam" id="PF12392">
    <property type="entry name" value="DUF3656"/>
    <property type="match status" value="1"/>
</dbReference>
<dbReference type="InterPro" id="IPR051454">
    <property type="entry name" value="RNA/ubiquinone_mod_enzymes"/>
</dbReference>
<comment type="caution">
    <text evidence="2">The sequence shown here is derived from an EMBL/GenBank/DDBJ whole genome shotgun (WGS) entry which is preliminary data.</text>
</comment>
<dbReference type="Pfam" id="PF01136">
    <property type="entry name" value="Peptidase_U32"/>
    <property type="match status" value="1"/>
</dbReference>
<dbReference type="STRING" id="1235802.C823_00679"/>
<proteinExistence type="predicted"/>